<dbReference type="Pfam" id="PF13472">
    <property type="entry name" value="Lipase_GDSL_2"/>
    <property type="match status" value="1"/>
</dbReference>
<dbReference type="GO" id="GO:0016788">
    <property type="term" value="F:hydrolase activity, acting on ester bonds"/>
    <property type="evidence" value="ECO:0007669"/>
    <property type="project" value="UniProtKB-ARBA"/>
</dbReference>
<organism evidence="2 3">
    <name type="scientific">Pseudomonas moorei</name>
    <dbReference type="NCBI Taxonomy" id="395599"/>
    <lineage>
        <taxon>Bacteria</taxon>
        <taxon>Pseudomonadati</taxon>
        <taxon>Pseudomonadota</taxon>
        <taxon>Gammaproteobacteria</taxon>
        <taxon>Pseudomonadales</taxon>
        <taxon>Pseudomonadaceae</taxon>
        <taxon>Pseudomonas</taxon>
    </lineage>
</organism>
<protein>
    <submittedName>
        <fullName evidence="2">Lysophospholipase L1</fullName>
    </submittedName>
</protein>
<gene>
    <name evidence="2" type="ORF">SAMN04490195_2717</name>
</gene>
<dbReference type="InterPro" id="IPR013830">
    <property type="entry name" value="SGNH_hydro"/>
</dbReference>
<dbReference type="CDD" id="cd00229">
    <property type="entry name" value="SGNH_hydrolase"/>
    <property type="match status" value="1"/>
</dbReference>
<feature type="domain" description="SGNH hydrolase-type esterase" evidence="1">
    <location>
        <begin position="286"/>
        <end position="442"/>
    </location>
</feature>
<evidence type="ECO:0000313" key="2">
    <source>
        <dbReference type="EMBL" id="SDR00581.1"/>
    </source>
</evidence>
<name>A0A1H1FI08_9PSED</name>
<evidence type="ECO:0000259" key="1">
    <source>
        <dbReference type="Pfam" id="PF13472"/>
    </source>
</evidence>
<dbReference type="Gene3D" id="3.40.50.1110">
    <property type="entry name" value="SGNH hydrolase"/>
    <property type="match status" value="1"/>
</dbReference>
<dbReference type="RefSeq" id="WP_090322352.1">
    <property type="nucleotide sequence ID" value="NZ_FNKJ01000003.1"/>
</dbReference>
<dbReference type="EMBL" id="FNKJ01000003">
    <property type="protein sequence ID" value="SDR00581.1"/>
    <property type="molecule type" value="Genomic_DNA"/>
</dbReference>
<dbReference type="SUPFAM" id="SSF52266">
    <property type="entry name" value="SGNH hydrolase"/>
    <property type="match status" value="1"/>
</dbReference>
<keyword evidence="3" id="KW-1185">Reference proteome</keyword>
<accession>A0A1H1FI08</accession>
<reference evidence="3" key="1">
    <citation type="submission" date="2016-10" db="EMBL/GenBank/DDBJ databases">
        <authorList>
            <person name="Varghese N."/>
            <person name="Submissions S."/>
        </authorList>
    </citation>
    <scope>NUCLEOTIDE SEQUENCE [LARGE SCALE GENOMIC DNA]</scope>
    <source>
        <strain evidence="3">BS3775</strain>
    </source>
</reference>
<dbReference type="Proteomes" id="UP000199570">
    <property type="component" value="Unassembled WGS sequence"/>
</dbReference>
<dbReference type="OrthoDB" id="9786188at2"/>
<dbReference type="InterPro" id="IPR036514">
    <property type="entry name" value="SGNH_hydro_sf"/>
</dbReference>
<sequence>MIGLGASIWRGVKGVGANGSVSLPAPTTVNFTSAQVSPGFTGSVSTTKNAARVYARGALTLWCGYITGTEAKLTNPTDFGDNAGSMEVAIDGGAFAAAPNTASVYTLFTGLPHATRFVEVRWVAAMASAPYIASSGNVLAVTGQPPALQTFVGKIEPGADSALGLYSGAIIANTANYTPSLATPKGTVYGSCINSVKIKGAFTKLAVTLNGTRKVGVSKNGGPAVYYSASDEAAFPPRALVIPCDGSTSTYNIWDDGNFVDTGGTFCVSADSAFLDIGTRRRLDQYGDSITFGSGPGATSSDTETMRVAAALGFVGSTNGISGQTVAGGKTMLDNVLPLRTVTSNDVAILALGGNNASDGIDSTEQADYGLCIDKLLAKGYGKVLCRGILPNALAQSLVDAANVILKGVMDAKADPKLVWIDPTTWTGFSTQDGTHPDAAGYVTIAGFAIPAYTAALGL</sequence>
<evidence type="ECO:0000313" key="3">
    <source>
        <dbReference type="Proteomes" id="UP000199570"/>
    </source>
</evidence>
<dbReference type="AlphaFoldDB" id="A0A1H1FI08"/>
<proteinExistence type="predicted"/>